<evidence type="ECO:0000256" key="1">
    <source>
        <dbReference type="ARBA" id="ARBA00023015"/>
    </source>
</evidence>
<keyword evidence="3" id="KW-0804">Transcription</keyword>
<evidence type="ECO:0000313" key="6">
    <source>
        <dbReference type="Proteomes" id="UP000738517"/>
    </source>
</evidence>
<keyword evidence="6" id="KW-1185">Reference proteome</keyword>
<name>A0ABW9YQW8_9GAMM</name>
<dbReference type="Pfam" id="PF12802">
    <property type="entry name" value="MarR_2"/>
    <property type="match status" value="1"/>
</dbReference>
<evidence type="ECO:0000259" key="4">
    <source>
        <dbReference type="PROSITE" id="PS50995"/>
    </source>
</evidence>
<dbReference type="SUPFAM" id="SSF46785">
    <property type="entry name" value="Winged helix' DNA-binding domain"/>
    <property type="match status" value="1"/>
</dbReference>
<dbReference type="PANTHER" id="PTHR42756">
    <property type="entry name" value="TRANSCRIPTIONAL REGULATOR, MARR"/>
    <property type="match status" value="1"/>
</dbReference>
<dbReference type="InterPro" id="IPR000835">
    <property type="entry name" value="HTH_MarR-typ"/>
</dbReference>
<comment type="caution">
    <text evidence="5">The sequence shown here is derived from an EMBL/GenBank/DDBJ whole genome shotgun (WGS) entry which is preliminary data.</text>
</comment>
<dbReference type="PANTHER" id="PTHR42756:SF1">
    <property type="entry name" value="TRANSCRIPTIONAL REPRESSOR OF EMRAB OPERON"/>
    <property type="match status" value="1"/>
</dbReference>
<organism evidence="5 6">
    <name type="scientific">Photobacterium alginatilyticum</name>
    <dbReference type="NCBI Taxonomy" id="1775171"/>
    <lineage>
        <taxon>Bacteria</taxon>
        <taxon>Pseudomonadati</taxon>
        <taxon>Pseudomonadota</taxon>
        <taxon>Gammaproteobacteria</taxon>
        <taxon>Vibrionales</taxon>
        <taxon>Vibrionaceae</taxon>
        <taxon>Photobacterium</taxon>
    </lineage>
</organism>
<dbReference type="Proteomes" id="UP000738517">
    <property type="component" value="Unassembled WGS sequence"/>
</dbReference>
<dbReference type="SMART" id="SM00347">
    <property type="entry name" value="HTH_MARR"/>
    <property type="match status" value="1"/>
</dbReference>
<dbReference type="PROSITE" id="PS01117">
    <property type="entry name" value="HTH_MARR_1"/>
    <property type="match status" value="1"/>
</dbReference>
<feature type="domain" description="HTH marR-type" evidence="4">
    <location>
        <begin position="4"/>
        <end position="138"/>
    </location>
</feature>
<proteinExistence type="predicted"/>
<dbReference type="InterPro" id="IPR023187">
    <property type="entry name" value="Tscrpt_reg_MarR-type_CS"/>
</dbReference>
<gene>
    <name evidence="5" type="ORF">EIZ48_23135</name>
</gene>
<dbReference type="InterPro" id="IPR036388">
    <property type="entry name" value="WH-like_DNA-bd_sf"/>
</dbReference>
<reference evidence="5 6" key="1">
    <citation type="journal article" date="2017" name="Int. J. Syst. Evol. Microbiol.">
        <title>Photobacterium alginatilyticum sp. nov., a marine bacterium isolated from bottom seawater.</title>
        <authorList>
            <person name="Wang X."/>
            <person name="Wang Y."/>
            <person name="Yang X."/>
            <person name="Sun H."/>
            <person name="Li B."/>
            <person name="Zhang X.H."/>
        </authorList>
    </citation>
    <scope>NUCLEOTIDE SEQUENCE [LARGE SCALE GENOMIC DNA]</scope>
    <source>
        <strain evidence="5 6">P03D4</strain>
    </source>
</reference>
<evidence type="ECO:0000256" key="3">
    <source>
        <dbReference type="ARBA" id="ARBA00023163"/>
    </source>
</evidence>
<dbReference type="PROSITE" id="PS50995">
    <property type="entry name" value="HTH_MARR_2"/>
    <property type="match status" value="1"/>
</dbReference>
<protein>
    <submittedName>
        <fullName evidence="5">MarR family transcriptional regulator</fullName>
    </submittedName>
</protein>
<sequence>MTTSKNVPETIFSLTRSYRGAIKKAINANELGLNGMIVRCLHIIQDSPQCTANTIVTRMGRDKAQIARLVKEMIASELISKHPNPEDKRSQLLVLSLQGKSLMEQIKVAETEIDRQMRAGLTDEEVETFQRVAAVMANNLRNTD</sequence>
<dbReference type="Gene3D" id="1.10.10.10">
    <property type="entry name" value="Winged helix-like DNA-binding domain superfamily/Winged helix DNA-binding domain"/>
    <property type="match status" value="1"/>
</dbReference>
<accession>A0ABW9YQW8</accession>
<evidence type="ECO:0000256" key="2">
    <source>
        <dbReference type="ARBA" id="ARBA00023125"/>
    </source>
</evidence>
<keyword evidence="2" id="KW-0238">DNA-binding</keyword>
<evidence type="ECO:0000313" key="5">
    <source>
        <dbReference type="EMBL" id="NBI55416.1"/>
    </source>
</evidence>
<dbReference type="EMBL" id="RSEJ01000030">
    <property type="protein sequence ID" value="NBI55416.1"/>
    <property type="molecule type" value="Genomic_DNA"/>
</dbReference>
<dbReference type="InterPro" id="IPR036390">
    <property type="entry name" value="WH_DNA-bd_sf"/>
</dbReference>
<keyword evidence="1" id="KW-0805">Transcription regulation</keyword>
<dbReference type="RefSeq" id="WP_160656918.1">
    <property type="nucleotide sequence ID" value="NZ_RSEJ01000030.1"/>
</dbReference>